<keyword evidence="4" id="KW-1185">Reference proteome</keyword>
<dbReference type="InterPro" id="IPR024996">
    <property type="entry name" value="RNaseH_pPIWI_RE"/>
</dbReference>
<reference evidence="3 4" key="1">
    <citation type="journal article" date="2019" name="Int. J. Syst. Evol. Microbiol.">
        <title>The Global Catalogue of Microorganisms (GCM) 10K type strain sequencing project: providing services to taxonomists for standard genome sequencing and annotation.</title>
        <authorList>
            <consortium name="The Broad Institute Genomics Platform"/>
            <consortium name="The Broad Institute Genome Sequencing Center for Infectious Disease"/>
            <person name="Wu L."/>
            <person name="Ma J."/>
        </authorList>
    </citation>
    <scope>NUCLEOTIDE SEQUENCE [LARGE SCALE GENOMIC DNA]</scope>
    <source>
        <strain evidence="3 4">JCM 13249</strain>
    </source>
</reference>
<proteinExistence type="predicted"/>
<comment type="caution">
    <text evidence="3">The sequence shown here is derived from an EMBL/GenBank/DDBJ whole genome shotgun (WGS) entry which is preliminary data.</text>
</comment>
<gene>
    <name evidence="3" type="ORF">GCM10009681_52180</name>
</gene>
<accession>A0ABN2L4I2</accession>
<dbReference type="Pfam" id="PF13032">
    <property type="entry name" value="RNaseH_pPIWI_RE"/>
    <property type="match status" value="1"/>
</dbReference>
<sequence length="90" mass="9990">MPQIWYSMTATEIFPIVNDGKISPEALAIAAVQLCHQTLFWSDRARYPVPLHAAKQMDLDHPQFRRTALPDEQETAEPGSEDATATAPPS</sequence>
<protein>
    <recommendedName>
        <fullName evidence="2">pPIWI-RE RNaseH domain-containing protein</fullName>
    </recommendedName>
</protein>
<feature type="domain" description="pPIWI-RE RNaseH" evidence="2">
    <location>
        <begin position="5"/>
        <end position="63"/>
    </location>
</feature>
<organism evidence="3 4">
    <name type="scientific">Luedemannella helvata</name>
    <dbReference type="NCBI Taxonomy" id="349315"/>
    <lineage>
        <taxon>Bacteria</taxon>
        <taxon>Bacillati</taxon>
        <taxon>Actinomycetota</taxon>
        <taxon>Actinomycetes</taxon>
        <taxon>Micromonosporales</taxon>
        <taxon>Micromonosporaceae</taxon>
        <taxon>Luedemannella</taxon>
    </lineage>
</organism>
<dbReference type="Proteomes" id="UP001500655">
    <property type="component" value="Unassembled WGS sequence"/>
</dbReference>
<evidence type="ECO:0000259" key="2">
    <source>
        <dbReference type="Pfam" id="PF13032"/>
    </source>
</evidence>
<evidence type="ECO:0000256" key="1">
    <source>
        <dbReference type="SAM" id="MobiDB-lite"/>
    </source>
</evidence>
<feature type="region of interest" description="Disordered" evidence="1">
    <location>
        <begin position="60"/>
        <end position="90"/>
    </location>
</feature>
<evidence type="ECO:0000313" key="3">
    <source>
        <dbReference type="EMBL" id="GAA1774222.1"/>
    </source>
</evidence>
<name>A0ABN2L4I2_9ACTN</name>
<dbReference type="EMBL" id="BAAALS010000038">
    <property type="protein sequence ID" value="GAA1774222.1"/>
    <property type="molecule type" value="Genomic_DNA"/>
</dbReference>
<evidence type="ECO:0000313" key="4">
    <source>
        <dbReference type="Proteomes" id="UP001500655"/>
    </source>
</evidence>